<evidence type="ECO:0000259" key="10">
    <source>
        <dbReference type="PROSITE" id="PS50928"/>
    </source>
</evidence>
<accession>A0A1I7MXM4</accession>
<dbReference type="STRING" id="429728.SAMN05216456_0211"/>
<evidence type="ECO:0000256" key="9">
    <source>
        <dbReference type="RuleBase" id="RU363032"/>
    </source>
</evidence>
<feature type="transmembrane region" description="Helical" evidence="9">
    <location>
        <begin position="76"/>
        <end position="101"/>
    </location>
</feature>
<dbReference type="InterPro" id="IPR035906">
    <property type="entry name" value="MetI-like_sf"/>
</dbReference>
<dbReference type="GO" id="GO:0015833">
    <property type="term" value="P:peptide transport"/>
    <property type="evidence" value="ECO:0007669"/>
    <property type="project" value="UniProtKB-KW"/>
</dbReference>
<evidence type="ECO:0000256" key="6">
    <source>
        <dbReference type="ARBA" id="ARBA00022927"/>
    </source>
</evidence>
<feature type="transmembrane region" description="Helical" evidence="9">
    <location>
        <begin position="12"/>
        <end position="34"/>
    </location>
</feature>
<keyword evidence="7 9" id="KW-1133">Transmembrane helix</keyword>
<dbReference type="GO" id="GO:0055085">
    <property type="term" value="P:transmembrane transport"/>
    <property type="evidence" value="ECO:0007669"/>
    <property type="project" value="InterPro"/>
</dbReference>
<reference evidence="11 12" key="1">
    <citation type="submission" date="2016-10" db="EMBL/GenBank/DDBJ databases">
        <authorList>
            <person name="de Groot N.N."/>
        </authorList>
    </citation>
    <scope>NUCLEOTIDE SEQUENCE [LARGE SCALE GENOMIC DNA]</scope>
    <source>
        <strain evidence="11 12">IPL20</strain>
    </source>
</reference>
<dbReference type="GO" id="GO:0005886">
    <property type="term" value="C:plasma membrane"/>
    <property type="evidence" value="ECO:0007669"/>
    <property type="project" value="UniProtKB-SubCell"/>
</dbReference>
<dbReference type="Pfam" id="PF00528">
    <property type="entry name" value="BPD_transp_1"/>
    <property type="match status" value="1"/>
</dbReference>
<evidence type="ECO:0000256" key="1">
    <source>
        <dbReference type="ARBA" id="ARBA00004651"/>
    </source>
</evidence>
<evidence type="ECO:0000256" key="3">
    <source>
        <dbReference type="ARBA" id="ARBA00022475"/>
    </source>
</evidence>
<dbReference type="SUPFAM" id="SSF161098">
    <property type="entry name" value="MetI-like"/>
    <property type="match status" value="1"/>
</dbReference>
<dbReference type="RefSeq" id="WP_092419721.1">
    <property type="nucleotide sequence ID" value="NZ_FPCK01000001.1"/>
</dbReference>
<dbReference type="CDD" id="cd06261">
    <property type="entry name" value="TM_PBP2"/>
    <property type="match status" value="1"/>
</dbReference>
<dbReference type="EMBL" id="FPCK01000001">
    <property type="protein sequence ID" value="SFV27162.1"/>
    <property type="molecule type" value="Genomic_DNA"/>
</dbReference>
<feature type="domain" description="ABC transmembrane type-1" evidence="10">
    <location>
        <begin position="74"/>
        <end position="263"/>
    </location>
</feature>
<dbReference type="InterPro" id="IPR000515">
    <property type="entry name" value="MetI-like"/>
</dbReference>
<keyword evidence="2 9" id="KW-0813">Transport</keyword>
<dbReference type="InterPro" id="IPR025966">
    <property type="entry name" value="OppC_N"/>
</dbReference>
<evidence type="ECO:0000256" key="8">
    <source>
        <dbReference type="ARBA" id="ARBA00023136"/>
    </source>
</evidence>
<comment type="subcellular location">
    <subcellularLocation>
        <location evidence="1 9">Cell membrane</location>
        <topology evidence="1 9">Multi-pass membrane protein</topology>
    </subcellularLocation>
</comment>
<keyword evidence="6" id="KW-0653">Protein transport</keyword>
<keyword evidence="8 9" id="KW-0472">Membrane</keyword>
<dbReference type="Pfam" id="PF12911">
    <property type="entry name" value="OppC_N"/>
    <property type="match status" value="1"/>
</dbReference>
<dbReference type="PANTHER" id="PTHR43386:SF1">
    <property type="entry name" value="D,D-DIPEPTIDE TRANSPORT SYSTEM PERMEASE PROTEIN DDPC-RELATED"/>
    <property type="match status" value="1"/>
</dbReference>
<feature type="transmembrane region" description="Helical" evidence="9">
    <location>
        <begin position="113"/>
        <end position="133"/>
    </location>
</feature>
<gene>
    <name evidence="11" type="ORF">SAMN05216456_0211</name>
</gene>
<evidence type="ECO:0000256" key="4">
    <source>
        <dbReference type="ARBA" id="ARBA00022692"/>
    </source>
</evidence>
<name>A0A1I7MXM4_9HYPH</name>
<dbReference type="InterPro" id="IPR050366">
    <property type="entry name" value="BP-dependent_transpt_permease"/>
</dbReference>
<evidence type="ECO:0000256" key="5">
    <source>
        <dbReference type="ARBA" id="ARBA00022856"/>
    </source>
</evidence>
<keyword evidence="12" id="KW-1185">Reference proteome</keyword>
<comment type="similarity">
    <text evidence="9">Belongs to the binding-protein-dependent transport system permease family.</text>
</comment>
<organism evidence="11 12">
    <name type="scientific">Devosia crocina</name>
    <dbReference type="NCBI Taxonomy" id="429728"/>
    <lineage>
        <taxon>Bacteria</taxon>
        <taxon>Pseudomonadati</taxon>
        <taxon>Pseudomonadota</taxon>
        <taxon>Alphaproteobacteria</taxon>
        <taxon>Hyphomicrobiales</taxon>
        <taxon>Devosiaceae</taxon>
        <taxon>Devosia</taxon>
    </lineage>
</organism>
<protein>
    <submittedName>
        <fullName evidence="11">Peptide/nickel transport system permease protein</fullName>
    </submittedName>
</protein>
<dbReference type="Proteomes" id="UP000199074">
    <property type="component" value="Unassembled WGS sequence"/>
</dbReference>
<proteinExistence type="inferred from homology"/>
<keyword evidence="4 9" id="KW-0812">Transmembrane</keyword>
<sequence length="279" mass="29442">MTALVHFLRKNSLATAGGLVLVAVILAVIFGPMISPYGPTKLDVLNKLQGPSWAHWLGTDSLGRDVMTRVLHGGRYTLAIGMGVVSIAFVVGVLFGTLAGFAGGAVDMIIMRVVDAMLSFPALVLAIALAAAFGPSLNNAMLAVAITLAPQFARVARSQALAISVKPYVEAAVSLGLPTRRILWRYVFANGLGPLLVQASLSFGSAILQTASLGFLGLGAQPPLAEWGADVSANLQYMRESPWVALSPGMAILLTVLCFNLIGDSLADWFNPRRRNEID</sequence>
<evidence type="ECO:0000256" key="2">
    <source>
        <dbReference type="ARBA" id="ARBA00022448"/>
    </source>
</evidence>
<dbReference type="Gene3D" id="1.10.3720.10">
    <property type="entry name" value="MetI-like"/>
    <property type="match status" value="1"/>
</dbReference>
<dbReference type="OrthoDB" id="7265679at2"/>
<dbReference type="PANTHER" id="PTHR43386">
    <property type="entry name" value="OLIGOPEPTIDE TRANSPORT SYSTEM PERMEASE PROTEIN APPC"/>
    <property type="match status" value="1"/>
</dbReference>
<evidence type="ECO:0000313" key="11">
    <source>
        <dbReference type="EMBL" id="SFV27162.1"/>
    </source>
</evidence>
<keyword evidence="3" id="KW-1003">Cell membrane</keyword>
<dbReference type="AlphaFoldDB" id="A0A1I7MXM4"/>
<evidence type="ECO:0000256" key="7">
    <source>
        <dbReference type="ARBA" id="ARBA00022989"/>
    </source>
</evidence>
<evidence type="ECO:0000313" key="12">
    <source>
        <dbReference type="Proteomes" id="UP000199074"/>
    </source>
</evidence>
<dbReference type="GO" id="GO:0015031">
    <property type="term" value="P:protein transport"/>
    <property type="evidence" value="ECO:0007669"/>
    <property type="project" value="UniProtKB-KW"/>
</dbReference>
<feature type="transmembrane region" description="Helical" evidence="9">
    <location>
        <begin position="243"/>
        <end position="262"/>
    </location>
</feature>
<keyword evidence="5" id="KW-0571">Peptide transport</keyword>
<dbReference type="PROSITE" id="PS50928">
    <property type="entry name" value="ABC_TM1"/>
    <property type="match status" value="1"/>
</dbReference>